<gene>
    <name evidence="4" type="ORF">FXV77_06565</name>
</gene>
<dbReference type="AlphaFoldDB" id="A0A5D4H8C8"/>
<dbReference type="PANTHER" id="PTHR23416:SF78">
    <property type="entry name" value="LIPOPOLYSACCHARIDE BIOSYNTHESIS O-ACETYL TRANSFERASE WBBJ-RELATED"/>
    <property type="match status" value="1"/>
</dbReference>
<dbReference type="Pfam" id="PF00132">
    <property type="entry name" value="Hexapep"/>
    <property type="match status" value="1"/>
</dbReference>
<keyword evidence="5" id="KW-1185">Reference proteome</keyword>
<reference evidence="4 5" key="1">
    <citation type="submission" date="2019-08" db="EMBL/GenBank/DDBJ databases">
        <title>Phlebobacter frassis gen. nov. sp. nov., a new member of family Sphingobacteriaceae isolated from sand fly rearing media.</title>
        <authorList>
            <person name="Kakumanu M.L."/>
            <person name="Marayati B.F."/>
            <person name="Wada-Katsumata A."/>
            <person name="Wasserberg G."/>
            <person name="Schal C."/>
            <person name="Apperson C.S."/>
            <person name="Ponnusamy L."/>
        </authorList>
    </citation>
    <scope>NUCLEOTIDE SEQUENCE [LARGE SCALE GENOMIC DNA]</scope>
    <source>
        <strain evidence="4 5">SSI9</strain>
    </source>
</reference>
<comment type="caution">
    <text evidence="4">The sequence shown here is derived from an EMBL/GenBank/DDBJ whole genome shotgun (WGS) entry which is preliminary data.</text>
</comment>
<keyword evidence="2" id="KW-0677">Repeat</keyword>
<name>A0A5D4H8C8_9SPHI</name>
<keyword evidence="1 4" id="KW-0808">Transferase</keyword>
<dbReference type="CDD" id="cd04647">
    <property type="entry name" value="LbH_MAT_like"/>
    <property type="match status" value="1"/>
</dbReference>
<evidence type="ECO:0000256" key="2">
    <source>
        <dbReference type="ARBA" id="ARBA00022737"/>
    </source>
</evidence>
<evidence type="ECO:0000256" key="3">
    <source>
        <dbReference type="ARBA" id="ARBA00023315"/>
    </source>
</evidence>
<dbReference type="PROSITE" id="PS00101">
    <property type="entry name" value="HEXAPEP_TRANSFERASES"/>
    <property type="match status" value="1"/>
</dbReference>
<dbReference type="InterPro" id="IPR011004">
    <property type="entry name" value="Trimer_LpxA-like_sf"/>
</dbReference>
<evidence type="ECO:0000313" key="5">
    <source>
        <dbReference type="Proteomes" id="UP000322362"/>
    </source>
</evidence>
<dbReference type="EMBL" id="VTAV01000003">
    <property type="protein sequence ID" value="TYR36837.1"/>
    <property type="molecule type" value="Genomic_DNA"/>
</dbReference>
<accession>A0A5D4H8C8</accession>
<dbReference type="RefSeq" id="WP_148918424.1">
    <property type="nucleotide sequence ID" value="NZ_VTAV01000003.1"/>
</dbReference>
<proteinExistence type="predicted"/>
<dbReference type="InterPro" id="IPR001451">
    <property type="entry name" value="Hexapep"/>
</dbReference>
<dbReference type="PANTHER" id="PTHR23416">
    <property type="entry name" value="SIALIC ACID SYNTHASE-RELATED"/>
    <property type="match status" value="1"/>
</dbReference>
<keyword evidence="3 4" id="KW-0012">Acyltransferase</keyword>
<dbReference type="Gene3D" id="2.160.10.10">
    <property type="entry name" value="Hexapeptide repeat proteins"/>
    <property type="match status" value="1"/>
</dbReference>
<sequence>MNFYRFCNKVFNRLFHLKFSFYSSLISPIITFLARCRGIDMGKCKFYGSTIIIRKDGSTITIGDGCRFRSLSDSNLIGINHKCIISTQTSDAKLTIGKNCGFSGTTIGCFSSISIGDNVRCGANTLINDADWHLDDSRTTKPKPIVIEENVWLGYGVVVMKGVTIGANSIIGVNSVVTADIPENSIAVGIPCKVIKKLK</sequence>
<dbReference type="SUPFAM" id="SSF51161">
    <property type="entry name" value="Trimeric LpxA-like enzymes"/>
    <property type="match status" value="1"/>
</dbReference>
<dbReference type="InterPro" id="IPR051159">
    <property type="entry name" value="Hexapeptide_acetyltransf"/>
</dbReference>
<dbReference type="InterPro" id="IPR018357">
    <property type="entry name" value="Hexapep_transf_CS"/>
</dbReference>
<organism evidence="4 5">
    <name type="scientific">Sphingobacterium phlebotomi</name>
    <dbReference type="NCBI Taxonomy" id="2605433"/>
    <lineage>
        <taxon>Bacteria</taxon>
        <taxon>Pseudomonadati</taxon>
        <taxon>Bacteroidota</taxon>
        <taxon>Sphingobacteriia</taxon>
        <taxon>Sphingobacteriales</taxon>
        <taxon>Sphingobacteriaceae</taxon>
        <taxon>Sphingobacterium</taxon>
    </lineage>
</organism>
<evidence type="ECO:0000256" key="1">
    <source>
        <dbReference type="ARBA" id="ARBA00022679"/>
    </source>
</evidence>
<evidence type="ECO:0000313" key="4">
    <source>
        <dbReference type="EMBL" id="TYR36837.1"/>
    </source>
</evidence>
<dbReference type="GO" id="GO:0016746">
    <property type="term" value="F:acyltransferase activity"/>
    <property type="evidence" value="ECO:0007669"/>
    <property type="project" value="UniProtKB-KW"/>
</dbReference>
<protein>
    <submittedName>
        <fullName evidence="4">Acyltransferase</fullName>
    </submittedName>
</protein>
<dbReference type="Proteomes" id="UP000322362">
    <property type="component" value="Unassembled WGS sequence"/>
</dbReference>